<feature type="region of interest" description="Disordered" evidence="1">
    <location>
        <begin position="42"/>
        <end position="78"/>
    </location>
</feature>
<reference evidence="2" key="1">
    <citation type="journal article" date="2018" name="Data Brief">
        <title>Genome sequence data from 17 accessions of Ensete ventricosum, a staple food crop for millions in Ethiopia.</title>
        <authorList>
            <person name="Yemataw Z."/>
            <person name="Muzemil S."/>
            <person name="Ambachew D."/>
            <person name="Tripathi L."/>
            <person name="Tesfaye K."/>
            <person name="Chala A."/>
            <person name="Farbos A."/>
            <person name="O'Neill P."/>
            <person name="Moore K."/>
            <person name="Grant M."/>
            <person name="Studholme D.J."/>
        </authorList>
    </citation>
    <scope>NUCLEOTIDE SEQUENCE [LARGE SCALE GENOMIC DNA]</scope>
    <source>
        <tissue evidence="2">Leaf</tissue>
    </source>
</reference>
<gene>
    <name evidence="2" type="ORF">BHM03_00006358</name>
</gene>
<dbReference type="EMBL" id="KV875570">
    <property type="protein sequence ID" value="RZR71686.1"/>
    <property type="molecule type" value="Genomic_DNA"/>
</dbReference>
<evidence type="ECO:0000313" key="2">
    <source>
        <dbReference type="EMBL" id="RZR71686.1"/>
    </source>
</evidence>
<sequence>MRRARLEVTAAAREDSCSLRLRLHDGEKEWVTVTRLRAGRQQRKWKRRRQWGSDEEAKEEGESSGSPTRATVAGEGGGCGISVRSAHRWLRLRAREAATLAGDRSRGERRGLCAGGAMAEEGVAALEKKRQRRQRLKAAGDRWALKWIEDSGHNRGWQVAVMLLCGSKLLPQISDGVEEEEVVAARVAGARAGSNGDTASKGGNWRGVAIMVGDGYSGGGDVWEGREMEEMSGEVGLQAADGGVSDGLD</sequence>
<accession>A0A445MBU4</accession>
<proteinExistence type="predicted"/>
<evidence type="ECO:0000256" key="1">
    <source>
        <dbReference type="SAM" id="MobiDB-lite"/>
    </source>
</evidence>
<protein>
    <submittedName>
        <fullName evidence="2">Uncharacterized protein</fullName>
    </submittedName>
</protein>
<dbReference type="Proteomes" id="UP000290560">
    <property type="component" value="Unassembled WGS sequence"/>
</dbReference>
<name>A0A445MBU4_ENSVE</name>
<organism evidence="2">
    <name type="scientific">Ensete ventricosum</name>
    <name type="common">Abyssinian banana</name>
    <name type="synonym">Musa ensete</name>
    <dbReference type="NCBI Taxonomy" id="4639"/>
    <lineage>
        <taxon>Eukaryota</taxon>
        <taxon>Viridiplantae</taxon>
        <taxon>Streptophyta</taxon>
        <taxon>Embryophyta</taxon>
        <taxon>Tracheophyta</taxon>
        <taxon>Spermatophyta</taxon>
        <taxon>Magnoliopsida</taxon>
        <taxon>Liliopsida</taxon>
        <taxon>Zingiberales</taxon>
        <taxon>Musaceae</taxon>
        <taxon>Ensete</taxon>
    </lineage>
</organism>
<dbReference type="AlphaFoldDB" id="A0A445MBU4"/>